<accession>A0A5A7VRK9</accession>
<evidence type="ECO:0000313" key="3">
    <source>
        <dbReference type="Proteomes" id="UP000321393"/>
    </source>
</evidence>
<organism evidence="2 3">
    <name type="scientific">Cucumis melo var. makuwa</name>
    <name type="common">Oriental melon</name>
    <dbReference type="NCBI Taxonomy" id="1194695"/>
    <lineage>
        <taxon>Eukaryota</taxon>
        <taxon>Viridiplantae</taxon>
        <taxon>Streptophyta</taxon>
        <taxon>Embryophyta</taxon>
        <taxon>Tracheophyta</taxon>
        <taxon>Spermatophyta</taxon>
        <taxon>Magnoliopsida</taxon>
        <taxon>eudicotyledons</taxon>
        <taxon>Gunneridae</taxon>
        <taxon>Pentapetalae</taxon>
        <taxon>rosids</taxon>
        <taxon>fabids</taxon>
        <taxon>Cucurbitales</taxon>
        <taxon>Cucurbitaceae</taxon>
        <taxon>Benincaseae</taxon>
        <taxon>Cucumis</taxon>
    </lineage>
</organism>
<dbReference type="AlphaFoldDB" id="A0A5A7VRK9"/>
<evidence type="ECO:0000313" key="2">
    <source>
        <dbReference type="EMBL" id="KAA0067789.1"/>
    </source>
</evidence>
<gene>
    <name evidence="2" type="ORF">E6C27_scaffold624G00130</name>
</gene>
<dbReference type="Proteomes" id="UP000321393">
    <property type="component" value="Unassembled WGS sequence"/>
</dbReference>
<evidence type="ECO:0000256" key="1">
    <source>
        <dbReference type="SAM" id="MobiDB-lite"/>
    </source>
</evidence>
<reference evidence="2 3" key="1">
    <citation type="submission" date="2019-08" db="EMBL/GenBank/DDBJ databases">
        <title>Draft genome sequences of two oriental melons (Cucumis melo L. var makuwa).</title>
        <authorList>
            <person name="Kwon S.-Y."/>
        </authorList>
    </citation>
    <scope>NUCLEOTIDE SEQUENCE [LARGE SCALE GENOMIC DNA]</scope>
    <source>
        <strain evidence="3">cv. SW 3</strain>
        <tissue evidence="2">Leaf</tissue>
    </source>
</reference>
<proteinExistence type="predicted"/>
<name>A0A5A7VRK9_CUCMM</name>
<sequence length="261" mass="29252">MVSEMSSGVRGAFDVIFSSSGMALGNRNEREEEKISSAGKTKRGETFGCRRHCPRSREPAVMLLLPSGIAHPYLRCGSKIACKIALLEGVEVDDVENEYLNVLKIIVSHREDEHIEDATLYRIDVDPIIVERPVVHYITDDFIDDVDEHLAHASTMFSFSLAFFETNAMFLEFSEDLDNPAEGLSSMGNNTTNGHISMTIAPNTEKPIFPYVARFSQAIGKCVRKTFPIRCLKWAYVGREYIDVVKGDLQALSWILELPKS</sequence>
<dbReference type="EMBL" id="SSTE01000198">
    <property type="protein sequence ID" value="KAA0067789.1"/>
    <property type="molecule type" value="Genomic_DNA"/>
</dbReference>
<comment type="caution">
    <text evidence="2">The sequence shown here is derived from an EMBL/GenBank/DDBJ whole genome shotgun (WGS) entry which is preliminary data.</text>
</comment>
<protein>
    <submittedName>
        <fullName evidence="2">CACTA en-spm transposon protein</fullName>
    </submittedName>
</protein>
<feature type="region of interest" description="Disordered" evidence="1">
    <location>
        <begin position="27"/>
        <end position="47"/>
    </location>
</feature>